<proteinExistence type="predicted"/>
<accession>A0A224Z280</accession>
<evidence type="ECO:0000256" key="1">
    <source>
        <dbReference type="SAM" id="MobiDB-lite"/>
    </source>
</evidence>
<evidence type="ECO:0000313" key="2">
    <source>
        <dbReference type="EMBL" id="MAA20120.1"/>
    </source>
</evidence>
<dbReference type="EMBL" id="GFPF01008974">
    <property type="protein sequence ID" value="MAA20120.1"/>
    <property type="molecule type" value="Transcribed_RNA"/>
</dbReference>
<sequence length="88" mass="10200">MIKTAYQSDAMDRSSVSEWHKLFQEGREHVEDEQRSERASMAKSEENLVKVRNLLNSDRRSIMHEIVTENLGLRKVCAKLVPNVLSNE</sequence>
<reference evidence="2" key="1">
    <citation type="journal article" date="2017" name="Parasit. Vectors">
        <title>Sialotranscriptomics of Rhipicephalus zambeziensis reveals intricate expression profiles of secretory proteins and suggests tight temporal transcriptional regulation during blood-feeding.</title>
        <authorList>
            <person name="de Castro M.H."/>
            <person name="de Klerk D."/>
            <person name="Pienaar R."/>
            <person name="Rees D.J.G."/>
            <person name="Mans B.J."/>
        </authorList>
    </citation>
    <scope>NUCLEOTIDE SEQUENCE</scope>
    <source>
        <tissue evidence="2">Salivary glands</tissue>
    </source>
</reference>
<dbReference type="AlphaFoldDB" id="A0A224Z280"/>
<feature type="region of interest" description="Disordered" evidence="1">
    <location>
        <begin position="25"/>
        <end position="44"/>
    </location>
</feature>
<organism evidence="2">
    <name type="scientific">Rhipicephalus zambeziensis</name>
    <dbReference type="NCBI Taxonomy" id="60191"/>
    <lineage>
        <taxon>Eukaryota</taxon>
        <taxon>Metazoa</taxon>
        <taxon>Ecdysozoa</taxon>
        <taxon>Arthropoda</taxon>
        <taxon>Chelicerata</taxon>
        <taxon>Arachnida</taxon>
        <taxon>Acari</taxon>
        <taxon>Parasitiformes</taxon>
        <taxon>Ixodida</taxon>
        <taxon>Ixodoidea</taxon>
        <taxon>Ixodidae</taxon>
        <taxon>Rhipicephalinae</taxon>
        <taxon>Rhipicephalus</taxon>
        <taxon>Rhipicephalus</taxon>
    </lineage>
</organism>
<dbReference type="InterPro" id="IPR052709">
    <property type="entry name" value="Transposase-MT_Hybrid"/>
</dbReference>
<dbReference type="PANTHER" id="PTHR46060:SF1">
    <property type="entry name" value="MARINER MOS1 TRANSPOSASE-LIKE PROTEIN"/>
    <property type="match status" value="1"/>
</dbReference>
<dbReference type="PANTHER" id="PTHR46060">
    <property type="entry name" value="MARINER MOS1 TRANSPOSASE-LIKE PROTEIN"/>
    <property type="match status" value="1"/>
</dbReference>
<protein>
    <submittedName>
        <fullName evidence="2">Uncharacterized protein</fullName>
    </submittedName>
</protein>
<name>A0A224Z280_9ACAR</name>